<keyword evidence="15" id="KW-0479">Metal-binding</keyword>
<evidence type="ECO:0000313" key="19">
    <source>
        <dbReference type="Proteomes" id="UP000231267"/>
    </source>
</evidence>
<dbReference type="PROSITE" id="PS00844">
    <property type="entry name" value="DALA_DALA_LIGASE_2"/>
    <property type="match status" value="1"/>
</dbReference>
<keyword evidence="9 13" id="KW-0133">Cell shape</keyword>
<evidence type="ECO:0000256" key="5">
    <source>
        <dbReference type="ARBA" id="ARBA00022490"/>
    </source>
</evidence>
<dbReference type="UniPathway" id="UPA00219"/>
<evidence type="ECO:0000256" key="16">
    <source>
        <dbReference type="PROSITE-ProRule" id="PRU00409"/>
    </source>
</evidence>
<evidence type="ECO:0000256" key="3">
    <source>
        <dbReference type="ARBA" id="ARBA00010871"/>
    </source>
</evidence>
<dbReference type="GO" id="GO:0008360">
    <property type="term" value="P:regulation of cell shape"/>
    <property type="evidence" value="ECO:0007669"/>
    <property type="project" value="UniProtKB-KW"/>
</dbReference>
<evidence type="ECO:0000259" key="17">
    <source>
        <dbReference type="PROSITE" id="PS50975"/>
    </source>
</evidence>
<keyword evidence="11 13" id="KW-0961">Cell wall biogenesis/degradation</keyword>
<evidence type="ECO:0000256" key="8">
    <source>
        <dbReference type="ARBA" id="ARBA00022840"/>
    </source>
</evidence>
<feature type="active site" evidence="14">
    <location>
        <position position="278"/>
    </location>
</feature>
<comment type="cofactor">
    <cofactor evidence="15">
        <name>Mg(2+)</name>
        <dbReference type="ChEBI" id="CHEBI:18420"/>
    </cofactor>
    <cofactor evidence="15">
        <name>Mn(2+)</name>
        <dbReference type="ChEBI" id="CHEBI:29035"/>
    </cofactor>
    <text evidence="15">Binds 2 magnesium or manganese ions per subunit.</text>
</comment>
<dbReference type="Proteomes" id="UP000231267">
    <property type="component" value="Unassembled WGS sequence"/>
</dbReference>
<keyword evidence="8 16" id="KW-0067">ATP-binding</keyword>
<dbReference type="PIRSF" id="PIRSF039102">
    <property type="entry name" value="Ddl/VanB"/>
    <property type="match status" value="1"/>
</dbReference>
<evidence type="ECO:0000256" key="15">
    <source>
        <dbReference type="PIRSR" id="PIRSR039102-3"/>
    </source>
</evidence>
<evidence type="ECO:0000256" key="4">
    <source>
        <dbReference type="ARBA" id="ARBA00012216"/>
    </source>
</evidence>
<keyword evidence="15" id="KW-0464">Manganese</keyword>
<dbReference type="InterPro" id="IPR005905">
    <property type="entry name" value="D_ala_D_ala"/>
</dbReference>
<dbReference type="InterPro" id="IPR011127">
    <property type="entry name" value="Dala_Dala_lig_N"/>
</dbReference>
<feature type="binding site" evidence="15">
    <location>
        <position position="267"/>
    </location>
    <ligand>
        <name>Mg(2+)</name>
        <dbReference type="ChEBI" id="CHEBI:18420"/>
        <label>1</label>
    </ligand>
</feature>
<dbReference type="NCBIfam" id="NF002378">
    <property type="entry name" value="PRK01372.1"/>
    <property type="match status" value="1"/>
</dbReference>
<keyword evidence="15" id="KW-0460">Magnesium</keyword>
<dbReference type="NCBIfam" id="TIGR01205">
    <property type="entry name" value="D_ala_D_alaTIGR"/>
    <property type="match status" value="1"/>
</dbReference>
<evidence type="ECO:0000313" key="18">
    <source>
        <dbReference type="EMBL" id="PIW66262.1"/>
    </source>
</evidence>
<accession>A0A2J0LEH1</accession>
<dbReference type="InterPro" id="IPR013815">
    <property type="entry name" value="ATP_grasp_subdomain_1"/>
</dbReference>
<comment type="subcellular location">
    <subcellularLocation>
        <location evidence="2 13">Cytoplasm</location>
    </subcellularLocation>
</comment>
<dbReference type="Gene3D" id="3.30.1490.20">
    <property type="entry name" value="ATP-grasp fold, A domain"/>
    <property type="match status" value="1"/>
</dbReference>
<evidence type="ECO:0000256" key="11">
    <source>
        <dbReference type="ARBA" id="ARBA00023316"/>
    </source>
</evidence>
<dbReference type="EC" id="6.3.2.4" evidence="4 13"/>
<evidence type="ECO:0000256" key="14">
    <source>
        <dbReference type="PIRSR" id="PIRSR039102-1"/>
    </source>
</evidence>
<dbReference type="SUPFAM" id="SSF56059">
    <property type="entry name" value="Glutathione synthetase ATP-binding domain-like"/>
    <property type="match status" value="1"/>
</dbReference>
<evidence type="ECO:0000256" key="7">
    <source>
        <dbReference type="ARBA" id="ARBA00022741"/>
    </source>
</evidence>
<dbReference type="HAMAP" id="MF_00047">
    <property type="entry name" value="Dala_Dala_lig"/>
    <property type="match status" value="1"/>
</dbReference>
<dbReference type="GO" id="GO:0005524">
    <property type="term" value="F:ATP binding"/>
    <property type="evidence" value="ECO:0007669"/>
    <property type="project" value="UniProtKB-UniRule"/>
</dbReference>
<evidence type="ECO:0000256" key="1">
    <source>
        <dbReference type="ARBA" id="ARBA00001936"/>
    </source>
</evidence>
<sequence length="311" mass="33764">MVKPELKPKVAVLMGGPSSEREISLRSGRAVCDALLGSKYQPIEIDVVDEWEEILIKSNASVAFIALHGKFGEDGTVQAILEDIGIPYTGSGVVASRIAMDKIVSLKAFKKTGIPVPEYIVAKKPSYEVDMSRIGFPAVVKPSSQGSSIGLTIADDVSRLVRAMDIAYTFDEYILIERFIKGDELTVGILDNEPLPVIKIVPDRKFYDYKAKYVSGRTQYLVPAPIGPIYYKQAQELALAAHNALGLSDFSRVDMILSESGRISVLEVNSIPGLTSTSLLPKSAAVVGLNFRDLCVKIIEMAVKNGASKKI</sequence>
<keyword evidence="10 13" id="KW-0573">Peptidoglycan synthesis</keyword>
<dbReference type="AlphaFoldDB" id="A0A2J0LEH1"/>
<dbReference type="Gene3D" id="3.40.50.20">
    <property type="match status" value="1"/>
</dbReference>
<dbReference type="GO" id="GO:0009252">
    <property type="term" value="P:peptidoglycan biosynthetic process"/>
    <property type="evidence" value="ECO:0007669"/>
    <property type="project" value="UniProtKB-UniRule"/>
</dbReference>
<dbReference type="PROSITE" id="PS50975">
    <property type="entry name" value="ATP_GRASP"/>
    <property type="match status" value="1"/>
</dbReference>
<dbReference type="GO" id="GO:0071555">
    <property type="term" value="P:cell wall organization"/>
    <property type="evidence" value="ECO:0007669"/>
    <property type="project" value="UniProtKB-KW"/>
</dbReference>
<evidence type="ECO:0000256" key="10">
    <source>
        <dbReference type="ARBA" id="ARBA00022984"/>
    </source>
</evidence>
<comment type="cofactor">
    <cofactor evidence="1">
        <name>Mn(2+)</name>
        <dbReference type="ChEBI" id="CHEBI:29035"/>
    </cofactor>
</comment>
<feature type="binding site" evidence="15">
    <location>
        <position position="267"/>
    </location>
    <ligand>
        <name>Mg(2+)</name>
        <dbReference type="ChEBI" id="CHEBI:18420"/>
        <label>2</label>
    </ligand>
</feature>
<dbReference type="PANTHER" id="PTHR23132:SF23">
    <property type="entry name" value="D-ALANINE--D-ALANINE LIGASE B"/>
    <property type="match status" value="1"/>
</dbReference>
<comment type="caution">
    <text evidence="18">The sequence shown here is derived from an EMBL/GenBank/DDBJ whole genome shotgun (WGS) entry which is preliminary data.</text>
</comment>
<keyword evidence="7 16" id="KW-0547">Nucleotide-binding</keyword>
<name>A0A2J0LEH1_9BACT</name>
<evidence type="ECO:0000256" key="13">
    <source>
        <dbReference type="HAMAP-Rule" id="MF_00047"/>
    </source>
</evidence>
<protein>
    <recommendedName>
        <fullName evidence="4 13">D-alanine--D-alanine ligase</fullName>
        <ecNumber evidence="4 13">6.3.2.4</ecNumber>
    </recommendedName>
    <alternativeName>
        <fullName evidence="13">D-Ala-D-Ala ligase</fullName>
    </alternativeName>
    <alternativeName>
        <fullName evidence="13">D-alanylalanine synthetase</fullName>
    </alternativeName>
</protein>
<comment type="function">
    <text evidence="13">Cell wall formation.</text>
</comment>
<dbReference type="EMBL" id="PFGP01000098">
    <property type="protein sequence ID" value="PIW66262.1"/>
    <property type="molecule type" value="Genomic_DNA"/>
</dbReference>
<dbReference type="GO" id="GO:0046872">
    <property type="term" value="F:metal ion binding"/>
    <property type="evidence" value="ECO:0007669"/>
    <property type="project" value="UniProtKB-KW"/>
</dbReference>
<evidence type="ECO:0000256" key="12">
    <source>
        <dbReference type="ARBA" id="ARBA00047614"/>
    </source>
</evidence>
<dbReference type="Gene3D" id="3.30.470.20">
    <property type="entry name" value="ATP-grasp fold, B domain"/>
    <property type="match status" value="1"/>
</dbReference>
<evidence type="ECO:0000256" key="9">
    <source>
        <dbReference type="ARBA" id="ARBA00022960"/>
    </source>
</evidence>
<evidence type="ECO:0000256" key="6">
    <source>
        <dbReference type="ARBA" id="ARBA00022598"/>
    </source>
</evidence>
<dbReference type="GO" id="GO:0005737">
    <property type="term" value="C:cytoplasm"/>
    <property type="evidence" value="ECO:0007669"/>
    <property type="project" value="UniProtKB-SubCell"/>
</dbReference>
<feature type="domain" description="ATP-grasp" evidence="17">
    <location>
        <begin position="106"/>
        <end position="300"/>
    </location>
</feature>
<feature type="binding site" evidence="15">
    <location>
        <position position="254"/>
    </location>
    <ligand>
        <name>Mg(2+)</name>
        <dbReference type="ChEBI" id="CHEBI:18420"/>
        <label>1</label>
    </ligand>
</feature>
<feature type="active site" evidence="14">
    <location>
        <position position="147"/>
    </location>
</feature>
<reference evidence="18 19" key="1">
    <citation type="submission" date="2017-09" db="EMBL/GenBank/DDBJ databases">
        <title>Depth-based differentiation of microbial function through sediment-hosted aquifers and enrichment of novel symbionts in the deep terrestrial subsurface.</title>
        <authorList>
            <person name="Probst A.J."/>
            <person name="Ladd B."/>
            <person name="Jarett J.K."/>
            <person name="Geller-Mcgrath D.E."/>
            <person name="Sieber C.M."/>
            <person name="Emerson J.B."/>
            <person name="Anantharaman K."/>
            <person name="Thomas B.C."/>
            <person name="Malmstrom R."/>
            <person name="Stieglmeier M."/>
            <person name="Klingl A."/>
            <person name="Woyke T."/>
            <person name="Ryan C.M."/>
            <person name="Banfield J.F."/>
        </authorList>
    </citation>
    <scope>NUCLEOTIDE SEQUENCE [LARGE SCALE GENOMIC DNA]</scope>
    <source>
        <strain evidence="18">CG12_big_fil_rev_8_21_14_0_65_43_15</strain>
    </source>
</reference>
<dbReference type="GO" id="GO:0008716">
    <property type="term" value="F:D-alanine-D-alanine ligase activity"/>
    <property type="evidence" value="ECO:0007669"/>
    <property type="project" value="UniProtKB-UniRule"/>
</dbReference>
<dbReference type="InterPro" id="IPR011761">
    <property type="entry name" value="ATP-grasp"/>
</dbReference>
<dbReference type="InterPro" id="IPR016185">
    <property type="entry name" value="PreATP-grasp_dom_sf"/>
</dbReference>
<dbReference type="SUPFAM" id="SSF52440">
    <property type="entry name" value="PreATP-grasp domain"/>
    <property type="match status" value="1"/>
</dbReference>
<dbReference type="Pfam" id="PF07478">
    <property type="entry name" value="Dala_Dala_lig_C"/>
    <property type="match status" value="1"/>
</dbReference>
<organism evidence="18 19">
    <name type="scientific">Candidatus Taenaricola geysiri</name>
    <dbReference type="NCBI Taxonomy" id="1974752"/>
    <lineage>
        <taxon>Bacteria</taxon>
        <taxon>Pseudomonadati</taxon>
        <taxon>Candidatus Omnitrophota</taxon>
        <taxon>Candidatus Taenaricola</taxon>
    </lineage>
</organism>
<comment type="similarity">
    <text evidence="3 13">Belongs to the D-alanine--D-alanine ligase family.</text>
</comment>
<feature type="active site" evidence="14">
    <location>
        <position position="20"/>
    </location>
</feature>
<evidence type="ECO:0000256" key="2">
    <source>
        <dbReference type="ARBA" id="ARBA00004496"/>
    </source>
</evidence>
<dbReference type="PROSITE" id="PS00843">
    <property type="entry name" value="DALA_DALA_LIGASE_1"/>
    <property type="match status" value="1"/>
</dbReference>
<proteinExistence type="inferred from homology"/>
<keyword evidence="5 13" id="KW-0963">Cytoplasm</keyword>
<dbReference type="InterPro" id="IPR000291">
    <property type="entry name" value="D-Ala_lig_Van_CS"/>
</dbReference>
<comment type="catalytic activity">
    <reaction evidence="12 13">
        <text>2 D-alanine + ATP = D-alanyl-D-alanine + ADP + phosphate + H(+)</text>
        <dbReference type="Rhea" id="RHEA:11224"/>
        <dbReference type="ChEBI" id="CHEBI:15378"/>
        <dbReference type="ChEBI" id="CHEBI:30616"/>
        <dbReference type="ChEBI" id="CHEBI:43474"/>
        <dbReference type="ChEBI" id="CHEBI:57416"/>
        <dbReference type="ChEBI" id="CHEBI:57822"/>
        <dbReference type="ChEBI" id="CHEBI:456216"/>
        <dbReference type="EC" id="6.3.2.4"/>
    </reaction>
</comment>
<gene>
    <name evidence="13" type="primary">ddl</name>
    <name evidence="18" type="ORF">COW11_04245</name>
</gene>
<dbReference type="InterPro" id="IPR011095">
    <property type="entry name" value="Dala_Dala_lig_C"/>
</dbReference>
<keyword evidence="6 13" id="KW-0436">Ligase</keyword>
<feature type="binding site" evidence="15">
    <location>
        <position position="269"/>
    </location>
    <ligand>
        <name>Mg(2+)</name>
        <dbReference type="ChEBI" id="CHEBI:18420"/>
        <label>2</label>
    </ligand>
</feature>
<comment type="pathway">
    <text evidence="13">Cell wall biogenesis; peptidoglycan biosynthesis.</text>
</comment>
<dbReference type="PANTHER" id="PTHR23132">
    <property type="entry name" value="D-ALANINE--D-ALANINE LIGASE"/>
    <property type="match status" value="1"/>
</dbReference>
<dbReference type="Pfam" id="PF01820">
    <property type="entry name" value="Dala_Dala_lig_N"/>
    <property type="match status" value="2"/>
</dbReference>